<dbReference type="EMBL" id="PIPR01000001">
    <property type="protein sequence ID" value="RUO42095.1"/>
    <property type="molecule type" value="Genomic_DNA"/>
</dbReference>
<dbReference type="PANTHER" id="PTHR43022:SF1">
    <property type="entry name" value="PROTEIN SMF"/>
    <property type="match status" value="1"/>
</dbReference>
<dbReference type="SUPFAM" id="SSF102405">
    <property type="entry name" value="MCP/YpsA-like"/>
    <property type="match status" value="1"/>
</dbReference>
<dbReference type="InterPro" id="IPR057666">
    <property type="entry name" value="DrpA_SLOG"/>
</dbReference>
<keyword evidence="5" id="KW-1185">Reference proteome</keyword>
<name>A0A7Z6ZVG9_9GAMM</name>
<dbReference type="RefSeq" id="WP_169930816.1">
    <property type="nucleotide sequence ID" value="NZ_PIPR01000001.1"/>
</dbReference>
<dbReference type="GO" id="GO:0009294">
    <property type="term" value="P:DNA-mediated transformation"/>
    <property type="evidence" value="ECO:0007669"/>
    <property type="project" value="InterPro"/>
</dbReference>
<dbReference type="NCBIfam" id="TIGR00732">
    <property type="entry name" value="dprA"/>
    <property type="match status" value="1"/>
</dbReference>
<sequence length="345" mass="37211">MDAALLALLMTVSISKKALQKRLRLLSTLAAVEAAVREIEPPPPAYQRHAQQWLAREDHHLLHWWQPNYPESLRNIADPPLVLYLHGDCELLEQPQVAVIGSRMASEAGVQAATLFAADLTRNGILVSSGLAGGIDGAAHKSALEHGNTLAVLGCGPDIVYPPKHRQLQQRIAQQGLLVSEFAPGVKVRSNHFPRRNRILSGLSRGVLVIEAKLRSGTLITARQGLEQNRSVMALPGSIWDVSCSGNLKVIQEGAALVTSVDDILSELNIQRSIPTLMNMGENNSTGSLANLELLANVGNEVTPIDTIVARSGLPAAIVTEQLVLLELEGWVTSVSGGYMKMGRR</sequence>
<evidence type="ECO:0000259" key="2">
    <source>
        <dbReference type="Pfam" id="PF02481"/>
    </source>
</evidence>
<dbReference type="InterPro" id="IPR003488">
    <property type="entry name" value="DprA"/>
</dbReference>
<dbReference type="InterPro" id="IPR041614">
    <property type="entry name" value="DprA_WH"/>
</dbReference>
<gene>
    <name evidence="4" type="primary">dprA</name>
    <name evidence="4" type="ORF">CWE22_08100</name>
</gene>
<evidence type="ECO:0000256" key="1">
    <source>
        <dbReference type="ARBA" id="ARBA00006525"/>
    </source>
</evidence>
<evidence type="ECO:0000313" key="4">
    <source>
        <dbReference type="EMBL" id="RUO42095.1"/>
    </source>
</evidence>
<accession>A0A7Z6ZVG9</accession>
<comment type="caution">
    <text evidence="4">The sequence shown here is derived from an EMBL/GenBank/DDBJ whole genome shotgun (WGS) entry which is preliminary data.</text>
</comment>
<dbReference type="Pfam" id="PF02481">
    <property type="entry name" value="DNA_processg_A"/>
    <property type="match status" value="1"/>
</dbReference>
<comment type="similarity">
    <text evidence="1">Belongs to the DprA/Smf family.</text>
</comment>
<dbReference type="Gene3D" id="3.40.50.450">
    <property type="match status" value="1"/>
</dbReference>
<evidence type="ECO:0000259" key="3">
    <source>
        <dbReference type="Pfam" id="PF17782"/>
    </source>
</evidence>
<evidence type="ECO:0000313" key="5">
    <source>
        <dbReference type="Proteomes" id="UP000287766"/>
    </source>
</evidence>
<dbReference type="Proteomes" id="UP000287766">
    <property type="component" value="Unassembled WGS sequence"/>
</dbReference>
<dbReference type="InterPro" id="IPR036388">
    <property type="entry name" value="WH-like_DNA-bd_sf"/>
</dbReference>
<feature type="domain" description="Smf/DprA SLOG" evidence="2">
    <location>
        <begin position="61"/>
        <end position="268"/>
    </location>
</feature>
<reference evidence="5" key="1">
    <citation type="journal article" date="2018" name="Front. Microbiol.">
        <title>Genome-Based Analysis Reveals the Taxonomy and Diversity of the Family Idiomarinaceae.</title>
        <authorList>
            <person name="Liu Y."/>
            <person name="Lai Q."/>
            <person name="Shao Z."/>
        </authorList>
    </citation>
    <scope>NUCLEOTIDE SEQUENCE [LARGE SCALE GENOMIC DNA]</scope>
    <source>
        <strain evidence="5">KYW314</strain>
    </source>
</reference>
<proteinExistence type="inferred from homology"/>
<dbReference type="Gene3D" id="1.10.10.10">
    <property type="entry name" value="Winged helix-like DNA-binding domain superfamily/Winged helix DNA-binding domain"/>
    <property type="match status" value="1"/>
</dbReference>
<feature type="domain" description="DprA winged helix" evidence="3">
    <location>
        <begin position="293"/>
        <end position="338"/>
    </location>
</feature>
<dbReference type="Pfam" id="PF17782">
    <property type="entry name" value="WHD_DprA"/>
    <property type="match status" value="1"/>
</dbReference>
<protein>
    <submittedName>
        <fullName evidence="4">DNA-protecting protein DprA</fullName>
    </submittedName>
</protein>
<dbReference type="AlphaFoldDB" id="A0A7Z6ZVG9"/>
<dbReference type="PANTHER" id="PTHR43022">
    <property type="entry name" value="PROTEIN SMF"/>
    <property type="match status" value="1"/>
</dbReference>
<organism evidence="4 5">
    <name type="scientific">Pseudidiomarina aestuarii</name>
    <dbReference type="NCBI Taxonomy" id="624146"/>
    <lineage>
        <taxon>Bacteria</taxon>
        <taxon>Pseudomonadati</taxon>
        <taxon>Pseudomonadota</taxon>
        <taxon>Gammaproteobacteria</taxon>
        <taxon>Alteromonadales</taxon>
        <taxon>Idiomarinaceae</taxon>
        <taxon>Pseudidiomarina</taxon>
    </lineage>
</organism>